<comment type="caution">
    <text evidence="1">The sequence shown here is derived from an EMBL/GenBank/DDBJ whole genome shotgun (WGS) entry which is preliminary data.</text>
</comment>
<evidence type="ECO:0000313" key="1">
    <source>
        <dbReference type="EMBL" id="MCX3060695.1"/>
    </source>
</evidence>
<dbReference type="RefSeq" id="WP_266599499.1">
    <property type="nucleotide sequence ID" value="NZ_JAPHNL010000117.1"/>
</dbReference>
<evidence type="ECO:0000313" key="2">
    <source>
        <dbReference type="Proteomes" id="UP001163064"/>
    </source>
</evidence>
<gene>
    <name evidence="1" type="ORF">OFY01_13170</name>
</gene>
<name>A0ABT3TUJ2_9ACTN</name>
<proteinExistence type="predicted"/>
<accession>A0ABT3TUJ2</accession>
<sequence>MREDRAAFVEFFGGDELVLAPAEAEDLLRAYYRHRRQAAVAAQPRRARRHRLPGPDLASFAFPRELADSDTIGVIYDQVDGLNFYADYGMLRDLFADPTRTGRSRRQGSATV</sequence>
<dbReference type="EMBL" id="JAPHNL010000117">
    <property type="protein sequence ID" value="MCX3060695.1"/>
    <property type="molecule type" value="Genomic_DNA"/>
</dbReference>
<organism evidence="1 2">
    <name type="scientific">Streptomyces beihaiensis</name>
    <dbReference type="NCBI Taxonomy" id="2984495"/>
    <lineage>
        <taxon>Bacteria</taxon>
        <taxon>Bacillati</taxon>
        <taxon>Actinomycetota</taxon>
        <taxon>Actinomycetes</taxon>
        <taxon>Kitasatosporales</taxon>
        <taxon>Streptomycetaceae</taxon>
        <taxon>Streptomyces</taxon>
    </lineage>
</organism>
<reference evidence="1" key="1">
    <citation type="submission" date="2022-10" db="EMBL/GenBank/DDBJ databases">
        <title>Streptomyces beihaiensis sp. nov., a chitin degrading actinobacterium, isolated from shrimp pond soil.</title>
        <authorList>
            <person name="Xie J."/>
            <person name="Shen N."/>
        </authorList>
    </citation>
    <scope>NUCLEOTIDE SEQUENCE</scope>
    <source>
        <strain evidence="1">GXMU-J5</strain>
    </source>
</reference>
<keyword evidence="2" id="KW-1185">Reference proteome</keyword>
<protein>
    <submittedName>
        <fullName evidence="1">Uncharacterized protein</fullName>
    </submittedName>
</protein>
<dbReference type="Proteomes" id="UP001163064">
    <property type="component" value="Unassembled WGS sequence"/>
</dbReference>